<keyword evidence="2" id="KW-1133">Transmembrane helix</keyword>
<keyword evidence="2" id="KW-0472">Membrane</keyword>
<feature type="region of interest" description="Disordered" evidence="1">
    <location>
        <begin position="108"/>
        <end position="144"/>
    </location>
</feature>
<feature type="compositionally biased region" description="Low complexity" evidence="1">
    <location>
        <begin position="119"/>
        <end position="135"/>
    </location>
</feature>
<protein>
    <submittedName>
        <fullName evidence="3">Uncharacterized protein</fullName>
    </submittedName>
</protein>
<sequence>MSKWPTWVPVVPSVMCGRRAIPGLVWPPATRTSCSRGVPGSVVRGAGSTLPPDRPRVPAIVDGDPYVRDARVPGDVGQCLRADPVRGQLHAGRQRGRFAEHGRCDPQTRLGAAVEQRGRIGQPRRGSRSPGPSARNTPSRPRISRIVSPLIRRIAANASRASSGRMRKGTLQQAFQALSNTTGADAAGRPSTVTAAVVCLVWVGVAVAVAAWVIERRDG</sequence>
<gene>
    <name evidence="3" type="ORF">B4N89_33360</name>
</gene>
<comment type="caution">
    <text evidence="3">The sequence shown here is derived from an EMBL/GenBank/DDBJ whole genome shotgun (WGS) entry which is preliminary data.</text>
</comment>
<keyword evidence="4" id="KW-1185">Reference proteome</keyword>
<dbReference type="EMBL" id="MWQN01000002">
    <property type="protein sequence ID" value="OPC78996.1"/>
    <property type="molecule type" value="Genomic_DNA"/>
</dbReference>
<organism evidence="3 4">
    <name type="scientific">Embleya scabrispora</name>
    <dbReference type="NCBI Taxonomy" id="159449"/>
    <lineage>
        <taxon>Bacteria</taxon>
        <taxon>Bacillati</taxon>
        <taxon>Actinomycetota</taxon>
        <taxon>Actinomycetes</taxon>
        <taxon>Kitasatosporales</taxon>
        <taxon>Streptomycetaceae</taxon>
        <taxon>Embleya</taxon>
    </lineage>
</organism>
<dbReference type="Proteomes" id="UP000190037">
    <property type="component" value="Unassembled WGS sequence"/>
</dbReference>
<feature type="transmembrane region" description="Helical" evidence="2">
    <location>
        <begin position="193"/>
        <end position="214"/>
    </location>
</feature>
<dbReference type="AlphaFoldDB" id="A0A1T3NQ90"/>
<keyword evidence="2" id="KW-0812">Transmembrane</keyword>
<reference evidence="3 4" key="1">
    <citation type="submission" date="2017-03" db="EMBL/GenBank/DDBJ databases">
        <title>Draft genome sequence of Streptomyces scabrisporus NF3, endophyte isolated from Amphipterygium adstringens.</title>
        <authorList>
            <person name="Vazquez M."/>
            <person name="Ceapa C.D."/>
            <person name="Rodriguez Luna D."/>
            <person name="Sanchez Esquivel S."/>
        </authorList>
    </citation>
    <scope>NUCLEOTIDE SEQUENCE [LARGE SCALE GENOMIC DNA]</scope>
    <source>
        <strain evidence="3 4">NF3</strain>
    </source>
</reference>
<evidence type="ECO:0000256" key="2">
    <source>
        <dbReference type="SAM" id="Phobius"/>
    </source>
</evidence>
<evidence type="ECO:0000313" key="3">
    <source>
        <dbReference type="EMBL" id="OPC78996.1"/>
    </source>
</evidence>
<evidence type="ECO:0000313" key="4">
    <source>
        <dbReference type="Proteomes" id="UP000190037"/>
    </source>
</evidence>
<proteinExistence type="predicted"/>
<name>A0A1T3NQ90_9ACTN</name>
<accession>A0A1T3NQ90</accession>
<evidence type="ECO:0000256" key="1">
    <source>
        <dbReference type="SAM" id="MobiDB-lite"/>
    </source>
</evidence>